<evidence type="ECO:0000313" key="1">
    <source>
        <dbReference type="EMBL" id="GAI74710.1"/>
    </source>
</evidence>
<accession>X1SH20</accession>
<organism evidence="1">
    <name type="scientific">marine sediment metagenome</name>
    <dbReference type="NCBI Taxonomy" id="412755"/>
    <lineage>
        <taxon>unclassified sequences</taxon>
        <taxon>metagenomes</taxon>
        <taxon>ecological metagenomes</taxon>
    </lineage>
</organism>
<dbReference type="AlphaFoldDB" id="X1SH20"/>
<reference evidence="1" key="1">
    <citation type="journal article" date="2014" name="Front. Microbiol.">
        <title>High frequency of phylogenetically diverse reductive dehalogenase-homologous genes in deep subseafloor sedimentary metagenomes.</title>
        <authorList>
            <person name="Kawai M."/>
            <person name="Futagami T."/>
            <person name="Toyoda A."/>
            <person name="Takaki Y."/>
            <person name="Nishi S."/>
            <person name="Hori S."/>
            <person name="Arai W."/>
            <person name="Tsubouchi T."/>
            <person name="Morono Y."/>
            <person name="Uchiyama I."/>
            <person name="Ito T."/>
            <person name="Fujiyama A."/>
            <person name="Inagaki F."/>
            <person name="Takami H."/>
        </authorList>
    </citation>
    <scope>NUCLEOTIDE SEQUENCE</scope>
    <source>
        <strain evidence="1">Expedition CK06-06</strain>
    </source>
</reference>
<feature type="non-terminal residue" evidence="1">
    <location>
        <position position="64"/>
    </location>
</feature>
<comment type="caution">
    <text evidence="1">The sequence shown here is derived from an EMBL/GenBank/DDBJ whole genome shotgun (WGS) entry which is preliminary data.</text>
</comment>
<gene>
    <name evidence="1" type="ORF">S12H4_24078</name>
</gene>
<proteinExistence type="predicted"/>
<protein>
    <submittedName>
        <fullName evidence="1">Uncharacterized protein</fullName>
    </submittedName>
</protein>
<name>X1SH20_9ZZZZ</name>
<dbReference type="EMBL" id="BARW01012966">
    <property type="protein sequence ID" value="GAI74710.1"/>
    <property type="molecule type" value="Genomic_DNA"/>
</dbReference>
<sequence>MTRQSFRNASSFCERILSSLPASVQIFASYFIDGNSTEPQNAFDYEIIVVSLGLDVPFPLYPIS</sequence>